<dbReference type="Proteomes" id="UP000199109">
    <property type="component" value="Unassembled WGS sequence"/>
</dbReference>
<gene>
    <name evidence="1" type="ORF">SAMN05421636_105296</name>
</gene>
<proteinExistence type="predicted"/>
<dbReference type="AlphaFoldDB" id="A0A1G7DF07"/>
<organism evidence="1 2">
    <name type="scientific">Pricia antarctica</name>
    <dbReference type="NCBI Taxonomy" id="641691"/>
    <lineage>
        <taxon>Bacteria</taxon>
        <taxon>Pseudomonadati</taxon>
        <taxon>Bacteroidota</taxon>
        <taxon>Flavobacteriia</taxon>
        <taxon>Flavobacteriales</taxon>
        <taxon>Flavobacteriaceae</taxon>
        <taxon>Pricia</taxon>
    </lineage>
</organism>
<dbReference type="EMBL" id="FNAO01000005">
    <property type="protein sequence ID" value="SDE50111.1"/>
    <property type="molecule type" value="Genomic_DNA"/>
</dbReference>
<reference evidence="1 2" key="1">
    <citation type="submission" date="2016-10" db="EMBL/GenBank/DDBJ databases">
        <authorList>
            <person name="de Groot N.N."/>
        </authorList>
    </citation>
    <scope>NUCLEOTIDE SEQUENCE [LARGE SCALE GENOMIC DNA]</scope>
    <source>
        <strain evidence="1 2">DSM 23421</strain>
    </source>
</reference>
<accession>A0A1G7DF07</accession>
<sequence length="97" mass="11016">MSVLVHISSMDSILFQEYKSAKSLPKYPTISKNGCLFMNTDLWPVVLDCNVPCWKAIIIRGEISLSILSKKESLWETINRIARHTMEEEGTIGIFVV</sequence>
<evidence type="ECO:0000313" key="2">
    <source>
        <dbReference type="Proteomes" id="UP000199109"/>
    </source>
</evidence>
<keyword evidence="2" id="KW-1185">Reference proteome</keyword>
<protein>
    <submittedName>
        <fullName evidence="1">Uncharacterized protein</fullName>
    </submittedName>
</protein>
<evidence type="ECO:0000313" key="1">
    <source>
        <dbReference type="EMBL" id="SDE50111.1"/>
    </source>
</evidence>
<name>A0A1G7DF07_9FLAO</name>